<reference evidence="1 2" key="1">
    <citation type="journal article" date="2017" name="Nat. Commun.">
        <title>Genome assembly with in vitro proximity ligation data and whole-genome triplication in lettuce.</title>
        <authorList>
            <person name="Reyes-Chin-Wo S."/>
            <person name="Wang Z."/>
            <person name="Yang X."/>
            <person name="Kozik A."/>
            <person name="Arikit S."/>
            <person name="Song C."/>
            <person name="Xia L."/>
            <person name="Froenicke L."/>
            <person name="Lavelle D.O."/>
            <person name="Truco M.J."/>
            <person name="Xia R."/>
            <person name="Zhu S."/>
            <person name="Xu C."/>
            <person name="Xu H."/>
            <person name="Xu X."/>
            <person name="Cox K."/>
            <person name="Korf I."/>
            <person name="Meyers B.C."/>
            <person name="Michelmore R.W."/>
        </authorList>
    </citation>
    <scope>NUCLEOTIDE SEQUENCE [LARGE SCALE GENOMIC DNA]</scope>
    <source>
        <strain evidence="2">cv. Salinas</strain>
        <tissue evidence="1">Seedlings</tissue>
    </source>
</reference>
<evidence type="ECO:0000313" key="2">
    <source>
        <dbReference type="Proteomes" id="UP000235145"/>
    </source>
</evidence>
<accession>A0A9R1VNS2</accession>
<sequence length="97" mass="11144">MVEVNGGQGFVVPAIPNFEGHYDHLAKLMESFIRSKEYWDLIEHGITLPTERVLTEAQQKTLNDQKLKVLKLKNFLYQAISRNILDTIISTDISKEI</sequence>
<name>A0A9R1VNS2_LACSA</name>
<dbReference type="EMBL" id="NBSK02000005">
    <property type="protein sequence ID" value="KAJ0208473.1"/>
    <property type="molecule type" value="Genomic_DNA"/>
</dbReference>
<comment type="caution">
    <text evidence="1">The sequence shown here is derived from an EMBL/GenBank/DDBJ whole genome shotgun (WGS) entry which is preliminary data.</text>
</comment>
<proteinExistence type="predicted"/>
<organism evidence="1 2">
    <name type="scientific">Lactuca sativa</name>
    <name type="common">Garden lettuce</name>
    <dbReference type="NCBI Taxonomy" id="4236"/>
    <lineage>
        <taxon>Eukaryota</taxon>
        <taxon>Viridiplantae</taxon>
        <taxon>Streptophyta</taxon>
        <taxon>Embryophyta</taxon>
        <taxon>Tracheophyta</taxon>
        <taxon>Spermatophyta</taxon>
        <taxon>Magnoliopsida</taxon>
        <taxon>eudicotyledons</taxon>
        <taxon>Gunneridae</taxon>
        <taxon>Pentapetalae</taxon>
        <taxon>asterids</taxon>
        <taxon>campanulids</taxon>
        <taxon>Asterales</taxon>
        <taxon>Asteraceae</taxon>
        <taxon>Cichorioideae</taxon>
        <taxon>Cichorieae</taxon>
        <taxon>Lactucinae</taxon>
        <taxon>Lactuca</taxon>
    </lineage>
</organism>
<dbReference type="AlphaFoldDB" id="A0A9R1VNS2"/>
<gene>
    <name evidence="1" type="ORF">LSAT_V11C500291780</name>
</gene>
<evidence type="ECO:0000313" key="1">
    <source>
        <dbReference type="EMBL" id="KAJ0208473.1"/>
    </source>
</evidence>
<dbReference type="Proteomes" id="UP000235145">
    <property type="component" value="Unassembled WGS sequence"/>
</dbReference>
<protein>
    <submittedName>
        <fullName evidence="1">Uncharacterized protein</fullName>
    </submittedName>
</protein>
<keyword evidence="2" id="KW-1185">Reference proteome</keyword>